<sequence length="291" mass="31851">MESGDLRIFQMVAREGSITKAATRLGYVQSNVTARIRQLEEDLKTELFFRHNRGMTLSSSGTVLLQYADQVVGLIEEAKMALASTDKPSGPLMIGSTQTTAAVRLPKLLASYYERYPDVELSLTTGHTQYVTDKVLRYELDGAFIGCHFNHPDLHSIPAFEEEAVVVTPAAVTAINEAVKKPLLVYSTGCTYRDTLVRWLHSIGTPHPAMMEFGTLEAIIGGVTAGLGITLLPRSVITQHAALGAVRIWTIPESFSLMKTEFVTRKNSYMSSALRAFIDSFSAKKASGTSL</sequence>
<dbReference type="Gene3D" id="1.10.10.10">
    <property type="entry name" value="Winged helix-like DNA-binding domain superfamily/Winged helix DNA-binding domain"/>
    <property type="match status" value="1"/>
</dbReference>
<dbReference type="InterPro" id="IPR036388">
    <property type="entry name" value="WH-like_DNA-bd_sf"/>
</dbReference>
<evidence type="ECO:0000259" key="5">
    <source>
        <dbReference type="PROSITE" id="PS50931"/>
    </source>
</evidence>
<proteinExistence type="inferred from homology"/>
<dbReference type="PANTHER" id="PTHR30126:SF40">
    <property type="entry name" value="HTH-TYPE TRANSCRIPTIONAL REGULATOR GLTR"/>
    <property type="match status" value="1"/>
</dbReference>
<dbReference type="SUPFAM" id="SSF53850">
    <property type="entry name" value="Periplasmic binding protein-like II"/>
    <property type="match status" value="1"/>
</dbReference>
<evidence type="ECO:0000256" key="2">
    <source>
        <dbReference type="ARBA" id="ARBA00023015"/>
    </source>
</evidence>
<dbReference type="FunFam" id="1.10.10.10:FF:000001">
    <property type="entry name" value="LysR family transcriptional regulator"/>
    <property type="match status" value="1"/>
</dbReference>
<protein>
    <submittedName>
        <fullName evidence="6">LysR family transcriptional regulator</fullName>
    </submittedName>
</protein>
<dbReference type="AlphaFoldDB" id="A0AAP7N9J3"/>
<dbReference type="Pfam" id="PF03466">
    <property type="entry name" value="LysR_substrate"/>
    <property type="match status" value="1"/>
</dbReference>
<comment type="caution">
    <text evidence="6">The sequence shown here is derived from an EMBL/GenBank/DDBJ whole genome shotgun (WGS) entry which is preliminary data.</text>
</comment>
<dbReference type="InterPro" id="IPR000847">
    <property type="entry name" value="LysR_HTH_N"/>
</dbReference>
<dbReference type="GO" id="GO:0003700">
    <property type="term" value="F:DNA-binding transcription factor activity"/>
    <property type="evidence" value="ECO:0007669"/>
    <property type="project" value="InterPro"/>
</dbReference>
<organism evidence="6 7">
    <name type="scientific">Bacillus amyloliquefaciens</name>
    <name type="common">Bacillus velezensis</name>
    <dbReference type="NCBI Taxonomy" id="1390"/>
    <lineage>
        <taxon>Bacteria</taxon>
        <taxon>Bacillati</taxon>
        <taxon>Bacillota</taxon>
        <taxon>Bacilli</taxon>
        <taxon>Bacillales</taxon>
        <taxon>Bacillaceae</taxon>
        <taxon>Bacillus</taxon>
        <taxon>Bacillus amyloliquefaciens group</taxon>
    </lineage>
</organism>
<dbReference type="Pfam" id="PF00126">
    <property type="entry name" value="HTH_1"/>
    <property type="match status" value="1"/>
</dbReference>
<reference evidence="6 7" key="1">
    <citation type="submission" date="2016-10" db="EMBL/GenBank/DDBJ databases">
        <authorList>
            <person name="Marach S."/>
            <person name="Prathuangwong S."/>
            <person name="Takikawa Y."/>
            <person name="Dohra H."/>
        </authorList>
    </citation>
    <scope>NUCLEOTIDE SEQUENCE [LARGE SCALE GENOMIC DNA]</scope>
    <source>
        <strain evidence="6 7">K2</strain>
    </source>
</reference>
<keyword evidence="2" id="KW-0805">Transcription regulation</keyword>
<accession>A0AAP7N9J3</accession>
<dbReference type="CDD" id="cd08442">
    <property type="entry name" value="PBP2_YofA_SoxR_like"/>
    <property type="match status" value="1"/>
</dbReference>
<dbReference type="GO" id="GO:0000976">
    <property type="term" value="F:transcription cis-regulatory region binding"/>
    <property type="evidence" value="ECO:0007669"/>
    <property type="project" value="TreeGrafter"/>
</dbReference>
<dbReference type="Gene3D" id="3.40.190.290">
    <property type="match status" value="1"/>
</dbReference>
<dbReference type="EMBL" id="MOEA01000002">
    <property type="protein sequence ID" value="OIK21981.1"/>
    <property type="molecule type" value="Genomic_DNA"/>
</dbReference>
<name>A0AAP7N9J3_BACAM</name>
<feature type="domain" description="HTH lysR-type" evidence="5">
    <location>
        <begin position="1"/>
        <end position="58"/>
    </location>
</feature>
<dbReference type="RefSeq" id="WP_071347763.1">
    <property type="nucleotide sequence ID" value="NZ_MOEA01000002.1"/>
</dbReference>
<keyword evidence="3" id="KW-0238">DNA-binding</keyword>
<comment type="similarity">
    <text evidence="1">Belongs to the LysR transcriptional regulatory family.</text>
</comment>
<evidence type="ECO:0000256" key="4">
    <source>
        <dbReference type="ARBA" id="ARBA00023163"/>
    </source>
</evidence>
<dbReference type="PROSITE" id="PS50931">
    <property type="entry name" value="HTH_LYSR"/>
    <property type="match status" value="1"/>
</dbReference>
<gene>
    <name evidence="6" type="ORF">BKP66_09405</name>
</gene>
<keyword evidence="4" id="KW-0804">Transcription</keyword>
<dbReference type="Proteomes" id="UP000180036">
    <property type="component" value="Unassembled WGS sequence"/>
</dbReference>
<evidence type="ECO:0000313" key="7">
    <source>
        <dbReference type="Proteomes" id="UP000180036"/>
    </source>
</evidence>
<dbReference type="InterPro" id="IPR036390">
    <property type="entry name" value="WH_DNA-bd_sf"/>
</dbReference>
<evidence type="ECO:0000313" key="6">
    <source>
        <dbReference type="EMBL" id="OIK21981.1"/>
    </source>
</evidence>
<dbReference type="InterPro" id="IPR005119">
    <property type="entry name" value="LysR_subst-bd"/>
</dbReference>
<dbReference type="SUPFAM" id="SSF46785">
    <property type="entry name" value="Winged helix' DNA-binding domain"/>
    <property type="match status" value="1"/>
</dbReference>
<dbReference type="PANTHER" id="PTHR30126">
    <property type="entry name" value="HTH-TYPE TRANSCRIPTIONAL REGULATOR"/>
    <property type="match status" value="1"/>
</dbReference>
<evidence type="ECO:0000256" key="1">
    <source>
        <dbReference type="ARBA" id="ARBA00009437"/>
    </source>
</evidence>
<evidence type="ECO:0000256" key="3">
    <source>
        <dbReference type="ARBA" id="ARBA00023125"/>
    </source>
</evidence>